<keyword evidence="2" id="KW-1185">Reference proteome</keyword>
<organism evidence="1 2">
    <name type="scientific">Gigaspora margarita</name>
    <dbReference type="NCBI Taxonomy" id="4874"/>
    <lineage>
        <taxon>Eukaryota</taxon>
        <taxon>Fungi</taxon>
        <taxon>Fungi incertae sedis</taxon>
        <taxon>Mucoromycota</taxon>
        <taxon>Glomeromycotina</taxon>
        <taxon>Glomeromycetes</taxon>
        <taxon>Diversisporales</taxon>
        <taxon>Gigasporaceae</taxon>
        <taxon>Gigaspora</taxon>
    </lineage>
</organism>
<dbReference type="EMBL" id="CAJVQB010010503">
    <property type="protein sequence ID" value="CAG8740444.1"/>
    <property type="molecule type" value="Genomic_DNA"/>
</dbReference>
<gene>
    <name evidence="1" type="ORF">GMARGA_LOCUS15322</name>
</gene>
<reference evidence="1 2" key="1">
    <citation type="submission" date="2021-06" db="EMBL/GenBank/DDBJ databases">
        <authorList>
            <person name="Kallberg Y."/>
            <person name="Tangrot J."/>
            <person name="Rosling A."/>
        </authorList>
    </citation>
    <scope>NUCLEOTIDE SEQUENCE [LARGE SCALE GENOMIC DNA]</scope>
    <source>
        <strain evidence="1 2">120-4 pot B 10/14</strain>
    </source>
</reference>
<dbReference type="InterPro" id="IPR036691">
    <property type="entry name" value="Endo/exonu/phosph_ase_sf"/>
</dbReference>
<evidence type="ECO:0000313" key="1">
    <source>
        <dbReference type="EMBL" id="CAG8740444.1"/>
    </source>
</evidence>
<dbReference type="Proteomes" id="UP000789901">
    <property type="component" value="Unassembled WGS sequence"/>
</dbReference>
<evidence type="ECO:0000313" key="2">
    <source>
        <dbReference type="Proteomes" id="UP000789901"/>
    </source>
</evidence>
<name>A0ABN7V7H7_GIGMA</name>
<sequence length="180" mass="21459">MILASRIDYVWLGEEFQDIIMKAEIKDISILTGSDHKLVWVEIKISQVRRLYFKTKETVNGKLSAKCSKIEIDKEWETISSAILKAAMKHILWITVKKTEAQARFNRQIENINQLYQMQISLIPDFWSQIEIEELKNWGKVLRKKAEVEEHKRRENKISLKIEQRFNMMKKDKKRCFKAC</sequence>
<comment type="caution">
    <text evidence="1">The sequence shown here is derived from an EMBL/GenBank/DDBJ whole genome shotgun (WGS) entry which is preliminary data.</text>
</comment>
<accession>A0ABN7V7H7</accession>
<dbReference type="SUPFAM" id="SSF56219">
    <property type="entry name" value="DNase I-like"/>
    <property type="match status" value="1"/>
</dbReference>
<proteinExistence type="predicted"/>
<protein>
    <submittedName>
        <fullName evidence="1">31880_t:CDS:1</fullName>
    </submittedName>
</protein>